<accession>X1ATM8</accession>
<evidence type="ECO:0008006" key="3">
    <source>
        <dbReference type="Google" id="ProtNLM"/>
    </source>
</evidence>
<protein>
    <recommendedName>
        <fullName evidence="3">Nuclease associated modular domain-containing protein</fullName>
    </recommendedName>
</protein>
<sequence>MPAPKDPEKRKLWKENISRAMIGRIFTQEHKDNVSKAKKGKCTGKDSSGFGRKRPDLAEWNRANKGKFVGKKHPLFGRKRPDVAARMKQLIGDKNPAYIDGRSCEPYTPEFNKQLKELIRNRDGYKCQKCGCSEIE</sequence>
<evidence type="ECO:0000313" key="2">
    <source>
        <dbReference type="EMBL" id="GAG86075.1"/>
    </source>
</evidence>
<evidence type="ECO:0000256" key="1">
    <source>
        <dbReference type="SAM" id="MobiDB-lite"/>
    </source>
</evidence>
<organism evidence="2">
    <name type="scientific">marine sediment metagenome</name>
    <dbReference type="NCBI Taxonomy" id="412755"/>
    <lineage>
        <taxon>unclassified sequences</taxon>
        <taxon>metagenomes</taxon>
        <taxon>ecological metagenomes</taxon>
    </lineage>
</organism>
<dbReference type="EMBL" id="BART01012846">
    <property type="protein sequence ID" value="GAG86075.1"/>
    <property type="molecule type" value="Genomic_DNA"/>
</dbReference>
<proteinExistence type="predicted"/>
<feature type="region of interest" description="Disordered" evidence="1">
    <location>
        <begin position="31"/>
        <end position="55"/>
    </location>
</feature>
<gene>
    <name evidence="2" type="ORF">S01H4_26583</name>
</gene>
<comment type="caution">
    <text evidence="2">The sequence shown here is derived from an EMBL/GenBank/DDBJ whole genome shotgun (WGS) entry which is preliminary data.</text>
</comment>
<reference evidence="2" key="1">
    <citation type="journal article" date="2014" name="Front. Microbiol.">
        <title>High frequency of phylogenetically diverse reductive dehalogenase-homologous genes in deep subseafloor sedimentary metagenomes.</title>
        <authorList>
            <person name="Kawai M."/>
            <person name="Futagami T."/>
            <person name="Toyoda A."/>
            <person name="Takaki Y."/>
            <person name="Nishi S."/>
            <person name="Hori S."/>
            <person name="Arai W."/>
            <person name="Tsubouchi T."/>
            <person name="Morono Y."/>
            <person name="Uchiyama I."/>
            <person name="Ito T."/>
            <person name="Fujiyama A."/>
            <person name="Inagaki F."/>
            <person name="Takami H."/>
        </authorList>
    </citation>
    <scope>NUCLEOTIDE SEQUENCE</scope>
    <source>
        <strain evidence="2">Expedition CK06-06</strain>
    </source>
</reference>
<feature type="non-terminal residue" evidence="2">
    <location>
        <position position="136"/>
    </location>
</feature>
<name>X1ATM8_9ZZZZ</name>
<dbReference type="AlphaFoldDB" id="X1ATM8"/>